<sequence length="328" mass="35579">MARHRIDRRALLRGLAGSTVAVSAASLTGLVPAAADTGSPAGTPESAGHLIPRGHLGIQLYSVRDKVTQLGFAAVFEELSRIGYREVEFAGYTQGGVGAITPEQIRRLLDDNGLKAAGSHRGLTDFRTNLEWELDVAQTLGLPAVGTAQAPTGDRTIAGYQAAAAEFNAWGEAAAARGIKLYQHNHTIEFSFAVDRPDVRLYDLFLELTDPRYVFLEMDILWAYGGARKYPGFRPVDYVNAHPHRYPLFHVKDGVPLPDPQQGNSYLDVEFGAGVIPFAEFFGELRGGGRFGYLWEQDSGPAAQPAPPGSLGAAERSYQRLVDLRGTR</sequence>
<dbReference type="Proteomes" id="UP001219605">
    <property type="component" value="Chromosome"/>
</dbReference>
<feature type="signal peptide" evidence="1">
    <location>
        <begin position="1"/>
        <end position="24"/>
    </location>
</feature>
<feature type="chain" id="PRO_5047234531" evidence="1">
    <location>
        <begin position="25"/>
        <end position="328"/>
    </location>
</feature>
<dbReference type="GO" id="GO:0016853">
    <property type="term" value="F:isomerase activity"/>
    <property type="evidence" value="ECO:0007669"/>
    <property type="project" value="UniProtKB-KW"/>
</dbReference>
<feature type="domain" description="Xylose isomerase-like TIM barrel" evidence="2">
    <location>
        <begin position="76"/>
        <end position="287"/>
    </location>
</feature>
<dbReference type="PANTHER" id="PTHR12110:SF41">
    <property type="entry name" value="INOSOSE DEHYDRATASE"/>
    <property type="match status" value="1"/>
</dbReference>
<dbReference type="Pfam" id="PF01261">
    <property type="entry name" value="AP_endonuc_2"/>
    <property type="match status" value="1"/>
</dbReference>
<organism evidence="3 4">
    <name type="scientific">Micromonospora cathayae</name>
    <dbReference type="NCBI Taxonomy" id="3028804"/>
    <lineage>
        <taxon>Bacteria</taxon>
        <taxon>Bacillati</taxon>
        <taxon>Actinomycetota</taxon>
        <taxon>Actinomycetes</taxon>
        <taxon>Micromonosporales</taxon>
        <taxon>Micromonosporaceae</taxon>
        <taxon>Micromonospora</taxon>
    </lineage>
</organism>
<reference evidence="3 4" key="1">
    <citation type="submission" date="2023-02" db="EMBL/GenBank/DDBJ databases">
        <authorList>
            <person name="Mo P."/>
        </authorList>
    </citation>
    <scope>NUCLEOTIDE SEQUENCE [LARGE SCALE GENOMIC DNA]</scope>
    <source>
        <strain evidence="3 4">HUAS 3</strain>
    </source>
</reference>
<evidence type="ECO:0000313" key="4">
    <source>
        <dbReference type="Proteomes" id="UP001219605"/>
    </source>
</evidence>
<dbReference type="InterPro" id="IPR006311">
    <property type="entry name" value="TAT_signal"/>
</dbReference>
<dbReference type="PANTHER" id="PTHR12110">
    <property type="entry name" value="HYDROXYPYRUVATE ISOMERASE"/>
    <property type="match status" value="1"/>
</dbReference>
<dbReference type="SUPFAM" id="SSF51658">
    <property type="entry name" value="Xylose isomerase-like"/>
    <property type="match status" value="1"/>
</dbReference>
<dbReference type="InterPro" id="IPR013022">
    <property type="entry name" value="Xyl_isomerase-like_TIM-brl"/>
</dbReference>
<evidence type="ECO:0000259" key="2">
    <source>
        <dbReference type="Pfam" id="PF01261"/>
    </source>
</evidence>
<evidence type="ECO:0000313" key="3">
    <source>
        <dbReference type="EMBL" id="WDZ82620.1"/>
    </source>
</evidence>
<dbReference type="Gene3D" id="3.20.20.150">
    <property type="entry name" value="Divalent-metal-dependent TIM barrel enzymes"/>
    <property type="match status" value="1"/>
</dbReference>
<gene>
    <name evidence="3" type="ORF">PVK37_19310</name>
</gene>
<proteinExistence type="predicted"/>
<name>A0ABY7ZIA4_9ACTN</name>
<keyword evidence="1" id="KW-0732">Signal</keyword>
<keyword evidence="3" id="KW-0413">Isomerase</keyword>
<dbReference type="RefSeq" id="WP_275028892.1">
    <property type="nucleotide sequence ID" value="NZ_CP118615.1"/>
</dbReference>
<dbReference type="PROSITE" id="PS51318">
    <property type="entry name" value="TAT"/>
    <property type="match status" value="1"/>
</dbReference>
<dbReference type="InterPro" id="IPR050312">
    <property type="entry name" value="IolE/XylAMocC-like"/>
</dbReference>
<accession>A0ABY7ZIA4</accession>
<keyword evidence="4" id="KW-1185">Reference proteome</keyword>
<evidence type="ECO:0000256" key="1">
    <source>
        <dbReference type="SAM" id="SignalP"/>
    </source>
</evidence>
<dbReference type="InterPro" id="IPR036237">
    <property type="entry name" value="Xyl_isomerase-like_sf"/>
</dbReference>
<protein>
    <submittedName>
        <fullName evidence="3">Sugar phosphate isomerase/epimerase</fullName>
    </submittedName>
</protein>
<dbReference type="EMBL" id="CP118615">
    <property type="protein sequence ID" value="WDZ82620.1"/>
    <property type="molecule type" value="Genomic_DNA"/>
</dbReference>